<evidence type="ECO:0000313" key="2">
    <source>
        <dbReference type="Proteomes" id="UP001197214"/>
    </source>
</evidence>
<dbReference type="RefSeq" id="WP_219237524.1">
    <property type="nucleotide sequence ID" value="NZ_JAHWZX010000004.1"/>
</dbReference>
<keyword evidence="1" id="KW-0282">Flagellum</keyword>
<name>A0ABS6XJM6_9SPHN</name>
<proteinExistence type="predicted"/>
<keyword evidence="1" id="KW-0969">Cilium</keyword>
<comment type="caution">
    <text evidence="1">The sequence shown here is derived from an EMBL/GenBank/DDBJ whole genome shotgun (WGS) entry which is preliminary data.</text>
</comment>
<keyword evidence="1" id="KW-0966">Cell projection</keyword>
<reference evidence="1 2" key="1">
    <citation type="submission" date="2021-07" db="EMBL/GenBank/DDBJ databases">
        <title>Stakelama flava sp. nov., a novel endophytic bacterium isolated from branch of Kandelia candel.</title>
        <authorList>
            <person name="Tuo L."/>
        </authorList>
    </citation>
    <scope>NUCLEOTIDE SEQUENCE [LARGE SCALE GENOMIC DNA]</scope>
    <source>
        <strain evidence="1 2">CBK3Z-3</strain>
    </source>
</reference>
<protein>
    <submittedName>
        <fullName evidence="1">Flagellar assembly protein FliX</fullName>
    </submittedName>
</protein>
<gene>
    <name evidence="1" type="ORF">KY084_05940</name>
</gene>
<organism evidence="1 2">
    <name type="scientific">Stakelama flava</name>
    <dbReference type="NCBI Taxonomy" id="2860338"/>
    <lineage>
        <taxon>Bacteria</taxon>
        <taxon>Pseudomonadati</taxon>
        <taxon>Pseudomonadota</taxon>
        <taxon>Alphaproteobacteria</taxon>
        <taxon>Sphingomonadales</taxon>
        <taxon>Sphingomonadaceae</taxon>
        <taxon>Stakelama</taxon>
    </lineage>
</organism>
<accession>A0ABS6XJM6</accession>
<dbReference type="Pfam" id="PF10768">
    <property type="entry name" value="FliX"/>
    <property type="match status" value="1"/>
</dbReference>
<dbReference type="Proteomes" id="UP001197214">
    <property type="component" value="Unassembled WGS sequence"/>
</dbReference>
<keyword evidence="2" id="KW-1185">Reference proteome</keyword>
<sequence>MRVEGISLPVRAVLNALSRTDTSFRLPGTALAGPEAPPQTPGPSLQAATSVQVLIAVAAMNESPQQRRKQEAKRVDKGLGLLERLHDASLGGASEAEVLEALEQWVAEFSMPDNPQLQQLARDVELRVKVELARHDRLV</sequence>
<evidence type="ECO:0000313" key="1">
    <source>
        <dbReference type="EMBL" id="MBW4330413.1"/>
    </source>
</evidence>
<dbReference type="EMBL" id="JAHWZX010000004">
    <property type="protein sequence ID" value="MBW4330413.1"/>
    <property type="molecule type" value="Genomic_DNA"/>
</dbReference>
<dbReference type="InterPro" id="IPR019704">
    <property type="entry name" value="Flagellar_assmbl_FliX_class2"/>
</dbReference>